<feature type="compositionally biased region" description="Low complexity" evidence="2">
    <location>
        <begin position="317"/>
        <end position="328"/>
    </location>
</feature>
<evidence type="ECO:0000313" key="4">
    <source>
        <dbReference type="Proteomes" id="UP000601435"/>
    </source>
</evidence>
<protein>
    <submittedName>
        <fullName evidence="3">Uncharacterized protein</fullName>
    </submittedName>
</protein>
<feature type="coiled-coil region" evidence="1">
    <location>
        <begin position="401"/>
        <end position="435"/>
    </location>
</feature>
<organism evidence="3 4">
    <name type="scientific">Symbiodinium necroappetens</name>
    <dbReference type="NCBI Taxonomy" id="1628268"/>
    <lineage>
        <taxon>Eukaryota</taxon>
        <taxon>Sar</taxon>
        <taxon>Alveolata</taxon>
        <taxon>Dinophyceae</taxon>
        <taxon>Suessiales</taxon>
        <taxon>Symbiodiniaceae</taxon>
        <taxon>Symbiodinium</taxon>
    </lineage>
</organism>
<sequence length="448" mass="49250">MEAKEEHQEMKVEAAQLRQALGKAELAKDMTEVGLADAKKSEELMQGRIRHIEKAGKEAREEADARLLRIEASTERLEHAAMRLKETSVEAEVQAQELREETSEQDVEIQSLRTELEAAELEEELLRNALREQMQRQTQVRILNANAYTIASQAAPVPTELADDSDGEAPMPTRPTKVPSEQAKPRTASAIDLDVALSHGTTAITSSNDPTVATGKFLYLLGTRKVAEAEARVPRRGPAWNGFAFPFRHCVEIQVSAWSWIGPGAEQVLWVGIEQVLLARLFYQTREKKYHQFWGQGASLRMAHDAAARGSASPVTADPAGPGAAEGSSAREDEATVEVVTEDQRHTAAAGLLGVALSRFMRARSSRSRSPVASTRPPAPVGSARLAAHADMSDGDFRELLVLMTARIDDLENSVDGLKAQIRKLDSEIPVLKAELMMQMCRNLQRHD</sequence>
<dbReference type="AlphaFoldDB" id="A0A812Z804"/>
<feature type="region of interest" description="Disordered" evidence="2">
    <location>
        <begin position="310"/>
        <end position="335"/>
    </location>
</feature>
<evidence type="ECO:0000313" key="3">
    <source>
        <dbReference type="EMBL" id="CAE7815053.1"/>
    </source>
</evidence>
<dbReference type="EMBL" id="CAJNJA010046143">
    <property type="protein sequence ID" value="CAE7815053.1"/>
    <property type="molecule type" value="Genomic_DNA"/>
</dbReference>
<keyword evidence="4" id="KW-1185">Reference proteome</keyword>
<evidence type="ECO:0000256" key="2">
    <source>
        <dbReference type="SAM" id="MobiDB-lite"/>
    </source>
</evidence>
<dbReference type="Proteomes" id="UP000601435">
    <property type="component" value="Unassembled WGS sequence"/>
</dbReference>
<accession>A0A812Z804</accession>
<feature type="coiled-coil region" evidence="1">
    <location>
        <begin position="81"/>
        <end position="136"/>
    </location>
</feature>
<keyword evidence="1" id="KW-0175">Coiled coil</keyword>
<reference evidence="3" key="1">
    <citation type="submission" date="2021-02" db="EMBL/GenBank/DDBJ databases">
        <authorList>
            <person name="Dougan E. K."/>
            <person name="Rhodes N."/>
            <person name="Thang M."/>
            <person name="Chan C."/>
        </authorList>
    </citation>
    <scope>NUCLEOTIDE SEQUENCE</scope>
</reference>
<dbReference type="OrthoDB" id="10552826at2759"/>
<feature type="non-terminal residue" evidence="3">
    <location>
        <position position="448"/>
    </location>
</feature>
<feature type="region of interest" description="Disordered" evidence="2">
    <location>
        <begin position="156"/>
        <end position="185"/>
    </location>
</feature>
<proteinExistence type="predicted"/>
<name>A0A812Z804_9DINO</name>
<comment type="caution">
    <text evidence="3">The sequence shown here is derived from an EMBL/GenBank/DDBJ whole genome shotgun (WGS) entry which is preliminary data.</text>
</comment>
<evidence type="ECO:0000256" key="1">
    <source>
        <dbReference type="SAM" id="Coils"/>
    </source>
</evidence>
<gene>
    <name evidence="3" type="ORF">SNEC2469_LOCUS24185</name>
</gene>